<evidence type="ECO:0000313" key="5">
    <source>
        <dbReference type="Proteomes" id="UP000277580"/>
    </source>
</evidence>
<evidence type="ECO:0000256" key="2">
    <source>
        <dbReference type="ARBA" id="ARBA00023043"/>
    </source>
</evidence>
<dbReference type="OrthoDB" id="5324214at2759"/>
<dbReference type="PANTHER" id="PTHR24198">
    <property type="entry name" value="ANKYRIN REPEAT AND PROTEIN KINASE DOMAIN-CONTAINING PROTEIN"/>
    <property type="match status" value="1"/>
</dbReference>
<feature type="domain" description="F-box" evidence="3">
    <location>
        <begin position="7"/>
        <end position="56"/>
    </location>
</feature>
<dbReference type="SMART" id="SM00248">
    <property type="entry name" value="ANK"/>
    <property type="match status" value="7"/>
</dbReference>
<organism evidence="4 5">
    <name type="scientific">Morchella conica CCBAS932</name>
    <dbReference type="NCBI Taxonomy" id="1392247"/>
    <lineage>
        <taxon>Eukaryota</taxon>
        <taxon>Fungi</taxon>
        <taxon>Dikarya</taxon>
        <taxon>Ascomycota</taxon>
        <taxon>Pezizomycotina</taxon>
        <taxon>Pezizomycetes</taxon>
        <taxon>Pezizales</taxon>
        <taxon>Morchellaceae</taxon>
        <taxon>Morchella</taxon>
    </lineage>
</organism>
<protein>
    <submittedName>
        <fullName evidence="4">Ankyrin</fullName>
    </submittedName>
</protein>
<gene>
    <name evidence="4" type="ORF">P167DRAFT_566800</name>
</gene>
<dbReference type="SUPFAM" id="SSF48403">
    <property type="entry name" value="Ankyrin repeat"/>
    <property type="match status" value="1"/>
</dbReference>
<evidence type="ECO:0000259" key="3">
    <source>
        <dbReference type="PROSITE" id="PS50181"/>
    </source>
</evidence>
<dbReference type="PROSITE" id="PS50181">
    <property type="entry name" value="FBOX"/>
    <property type="match status" value="1"/>
</dbReference>
<dbReference type="InterPro" id="IPR001810">
    <property type="entry name" value="F-box_dom"/>
</dbReference>
<dbReference type="InParanoid" id="A0A3N4KP82"/>
<dbReference type="Proteomes" id="UP000277580">
    <property type="component" value="Unassembled WGS sequence"/>
</dbReference>
<dbReference type="EMBL" id="ML119145">
    <property type="protein sequence ID" value="RPB10161.1"/>
    <property type="molecule type" value="Genomic_DNA"/>
</dbReference>
<keyword evidence="5" id="KW-1185">Reference proteome</keyword>
<keyword evidence="2" id="KW-0040">ANK repeat</keyword>
<evidence type="ECO:0000256" key="1">
    <source>
        <dbReference type="ARBA" id="ARBA00022737"/>
    </source>
</evidence>
<proteinExistence type="predicted"/>
<dbReference type="AlphaFoldDB" id="A0A3N4KP82"/>
<dbReference type="STRING" id="1392247.A0A3N4KP82"/>
<accession>A0A3N4KP82</accession>
<dbReference type="Pfam" id="PF00023">
    <property type="entry name" value="Ank"/>
    <property type="match status" value="1"/>
</dbReference>
<name>A0A3N4KP82_9PEZI</name>
<keyword evidence="1" id="KW-0677">Repeat</keyword>
<dbReference type="InterPro" id="IPR002110">
    <property type="entry name" value="Ankyrin_rpt"/>
</dbReference>
<dbReference type="InterPro" id="IPR036770">
    <property type="entry name" value="Ankyrin_rpt-contain_sf"/>
</dbReference>
<dbReference type="Pfam" id="PF12796">
    <property type="entry name" value="Ank_2"/>
    <property type="match status" value="1"/>
</dbReference>
<sequence>MSSSSSSSLLLDLPTELLLKIARHLTLRALTRLVRANHLCNDLLTPLLYERPIRDVNGHLPIIFWATMLGNTPLVSRILDRTPADTINMYSHPDPGERLPDCMHTDPHHRMHFYRSWLLAKCAVRHHPCQNLLQWAVCCHRLEIVELLLQRGARINPEPHRWCAAPRGSEPAGTALHYAVGYSKYLTAYPPEEIVGALLDHGADRDVGDAEGDNALQAHLKSRQPSDVIVRKMLDHGYDANGVGNDGHTPLWTAVDGAKLFSEGVVGLLVERGADTGVRVFGESILHRVVARLGREAGMGVSMGMGTGAGWWSALRYFLQYADDVNVRDSCNQSLLHYAVAKMHMRCLPALRLLVESGVDHRLKDIFGRTALDLAVGVGGDDAVVFLQGLCAPVQSIELLDSNMQGLSIPSGGESV</sequence>
<reference evidence="4 5" key="1">
    <citation type="journal article" date="2018" name="Nat. Ecol. Evol.">
        <title>Pezizomycetes genomes reveal the molecular basis of ectomycorrhizal truffle lifestyle.</title>
        <authorList>
            <person name="Murat C."/>
            <person name="Payen T."/>
            <person name="Noel B."/>
            <person name="Kuo A."/>
            <person name="Morin E."/>
            <person name="Chen J."/>
            <person name="Kohler A."/>
            <person name="Krizsan K."/>
            <person name="Balestrini R."/>
            <person name="Da Silva C."/>
            <person name="Montanini B."/>
            <person name="Hainaut M."/>
            <person name="Levati E."/>
            <person name="Barry K.W."/>
            <person name="Belfiori B."/>
            <person name="Cichocki N."/>
            <person name="Clum A."/>
            <person name="Dockter R.B."/>
            <person name="Fauchery L."/>
            <person name="Guy J."/>
            <person name="Iotti M."/>
            <person name="Le Tacon F."/>
            <person name="Lindquist E.A."/>
            <person name="Lipzen A."/>
            <person name="Malagnac F."/>
            <person name="Mello A."/>
            <person name="Molinier V."/>
            <person name="Miyauchi S."/>
            <person name="Poulain J."/>
            <person name="Riccioni C."/>
            <person name="Rubini A."/>
            <person name="Sitrit Y."/>
            <person name="Splivallo R."/>
            <person name="Traeger S."/>
            <person name="Wang M."/>
            <person name="Zifcakova L."/>
            <person name="Wipf D."/>
            <person name="Zambonelli A."/>
            <person name="Paolocci F."/>
            <person name="Nowrousian M."/>
            <person name="Ottonello S."/>
            <person name="Baldrian P."/>
            <person name="Spatafora J.W."/>
            <person name="Henrissat B."/>
            <person name="Nagy L.G."/>
            <person name="Aury J.M."/>
            <person name="Wincker P."/>
            <person name="Grigoriev I.V."/>
            <person name="Bonfante P."/>
            <person name="Martin F.M."/>
        </authorList>
    </citation>
    <scope>NUCLEOTIDE SEQUENCE [LARGE SCALE GENOMIC DNA]</scope>
    <source>
        <strain evidence="4 5">CCBAS932</strain>
    </source>
</reference>
<dbReference type="PANTHER" id="PTHR24198:SF165">
    <property type="entry name" value="ANKYRIN REPEAT-CONTAINING PROTEIN-RELATED"/>
    <property type="match status" value="1"/>
</dbReference>
<evidence type="ECO:0000313" key="4">
    <source>
        <dbReference type="EMBL" id="RPB10161.1"/>
    </source>
</evidence>
<dbReference type="Gene3D" id="1.25.40.20">
    <property type="entry name" value="Ankyrin repeat-containing domain"/>
    <property type="match status" value="2"/>
</dbReference>